<feature type="domain" description="C2H2-type" evidence="9">
    <location>
        <begin position="428"/>
        <end position="455"/>
    </location>
</feature>
<dbReference type="PhylomeDB" id="B4IF80"/>
<protein>
    <submittedName>
        <fullName evidence="10">GM13441</fullName>
    </submittedName>
</protein>
<gene>
    <name evidence="10" type="primary">Dsec\GM13441</name>
    <name evidence="10" type="ORF">Dsec_GM13441</name>
</gene>
<keyword evidence="5" id="KW-0862">Zinc</keyword>
<evidence type="ECO:0000256" key="2">
    <source>
        <dbReference type="ARBA" id="ARBA00022723"/>
    </source>
</evidence>
<dbReference type="InterPro" id="IPR013087">
    <property type="entry name" value="Znf_C2H2_type"/>
</dbReference>
<feature type="compositionally biased region" description="Acidic residues" evidence="8">
    <location>
        <begin position="148"/>
        <end position="160"/>
    </location>
</feature>
<dbReference type="PANTHER" id="PTHR24394:SF29">
    <property type="entry name" value="MYONEURIN"/>
    <property type="match status" value="1"/>
</dbReference>
<evidence type="ECO:0000256" key="5">
    <source>
        <dbReference type="ARBA" id="ARBA00022833"/>
    </source>
</evidence>
<dbReference type="Pfam" id="PF00096">
    <property type="entry name" value="zf-C2H2"/>
    <property type="match status" value="3"/>
</dbReference>
<evidence type="ECO:0000256" key="7">
    <source>
        <dbReference type="PROSITE-ProRule" id="PRU00042"/>
    </source>
</evidence>
<evidence type="ECO:0000256" key="3">
    <source>
        <dbReference type="ARBA" id="ARBA00022737"/>
    </source>
</evidence>
<name>B4IF80_DROSE</name>
<evidence type="ECO:0000256" key="6">
    <source>
        <dbReference type="ARBA" id="ARBA00023242"/>
    </source>
</evidence>
<sequence length="641" mass="73471">MDEGKPTSSDLADLSTLAAGGSTASAPLYWYQCKYCPSNFNTNKKLAIHINSHDEFDSNDYSCKDCGNVYSGRKSLWVHRYKKHPQVPNPAECSLCRKVFFDRQMHDNHTPTCNRKPITSTGAHQEQDGQLHSHHTTKRTIFRHKTGDDDDEEDDDEQQQLEERANSDGNGTTVRVASGSTAAAGTSLKIRIPEVACTICGARFTDQEHFSKHIQKHEQELYVDNPLAAMFDDGPADAGQFQVERQNENGEYACDLCAKTFPQVIALKVHRKWHFRGDSKQNPIDGEATQLTNNNHTTNNNNNSMHLRELHAVGLMPNQQQQSLNNSCNSSMNHNNNSSSNRSKSMKRKRELKCEYCASTFISNNNLRRHMYELHKHEVSNLPEPPVIVVDDHLTCRRCQLKFDTKELWIEHKLADAKVVRPFCPFQWGCDLCGEYLSRKEKLMNHINNHLKEDVIVPVATKAAIERTAAMESAAADANAAATLSALGEGAETEDQLQRRVRLQGQQQQISWRIPTKRIAMIWMRIARATTMIVRAREMMTMTTTPTMMRMARVKMRTRREMVAKARTKKVSSQPLNFCRSSYTKRILIRTTMISSRRSSAPMTTTTMMERWKATMTTKMMMMRRTMWRSRSQWDWRCDRL</sequence>
<evidence type="ECO:0000256" key="8">
    <source>
        <dbReference type="SAM" id="MobiDB-lite"/>
    </source>
</evidence>
<feature type="domain" description="C2H2-type" evidence="9">
    <location>
        <begin position="352"/>
        <end position="380"/>
    </location>
</feature>
<dbReference type="SUPFAM" id="SSF57667">
    <property type="entry name" value="beta-beta-alpha zinc fingers"/>
    <property type="match status" value="2"/>
</dbReference>
<feature type="compositionally biased region" description="Basic residues" evidence="8">
    <location>
        <begin position="132"/>
        <end position="144"/>
    </location>
</feature>
<evidence type="ECO:0000259" key="9">
    <source>
        <dbReference type="PROSITE" id="PS50157"/>
    </source>
</evidence>
<dbReference type="GO" id="GO:0005634">
    <property type="term" value="C:nucleus"/>
    <property type="evidence" value="ECO:0007669"/>
    <property type="project" value="UniProtKB-SubCell"/>
</dbReference>
<feature type="region of interest" description="Disordered" evidence="8">
    <location>
        <begin position="321"/>
        <end position="347"/>
    </location>
</feature>
<feature type="domain" description="C2H2-type" evidence="9">
    <location>
        <begin position="252"/>
        <end position="279"/>
    </location>
</feature>
<dbReference type="AlphaFoldDB" id="B4IF80"/>
<organism evidence="11">
    <name type="scientific">Drosophila sechellia</name>
    <name type="common">Fruit fly</name>
    <dbReference type="NCBI Taxonomy" id="7238"/>
    <lineage>
        <taxon>Eukaryota</taxon>
        <taxon>Metazoa</taxon>
        <taxon>Ecdysozoa</taxon>
        <taxon>Arthropoda</taxon>
        <taxon>Hexapoda</taxon>
        <taxon>Insecta</taxon>
        <taxon>Pterygota</taxon>
        <taxon>Neoptera</taxon>
        <taxon>Endopterygota</taxon>
        <taxon>Diptera</taxon>
        <taxon>Brachycera</taxon>
        <taxon>Muscomorpha</taxon>
        <taxon>Ephydroidea</taxon>
        <taxon>Drosophilidae</taxon>
        <taxon>Drosophila</taxon>
        <taxon>Sophophora</taxon>
    </lineage>
</organism>
<dbReference type="EMBL" id="CH480832">
    <property type="protein sequence ID" value="EDW46134.1"/>
    <property type="molecule type" value="Genomic_DNA"/>
</dbReference>
<dbReference type="PROSITE" id="PS00028">
    <property type="entry name" value="ZINC_FINGER_C2H2_1"/>
    <property type="match status" value="6"/>
</dbReference>
<dbReference type="GO" id="GO:0000981">
    <property type="term" value="F:DNA-binding transcription factor activity, RNA polymerase II-specific"/>
    <property type="evidence" value="ECO:0007669"/>
    <property type="project" value="TreeGrafter"/>
</dbReference>
<dbReference type="PANTHER" id="PTHR24394">
    <property type="entry name" value="ZINC FINGER PROTEIN"/>
    <property type="match status" value="1"/>
</dbReference>
<keyword evidence="6" id="KW-0539">Nucleus</keyword>
<keyword evidence="4 7" id="KW-0863">Zinc-finger</keyword>
<evidence type="ECO:0000313" key="10">
    <source>
        <dbReference type="EMBL" id="EDW46134.1"/>
    </source>
</evidence>
<dbReference type="Gene3D" id="3.30.160.60">
    <property type="entry name" value="Classic Zinc Finger"/>
    <property type="match status" value="3"/>
</dbReference>
<feature type="domain" description="C2H2-type" evidence="9">
    <location>
        <begin position="61"/>
        <end position="84"/>
    </location>
</feature>
<reference evidence="10 11" key="1">
    <citation type="journal article" date="2007" name="Nature">
        <title>Evolution of genes and genomes on the Drosophila phylogeny.</title>
        <authorList>
            <consortium name="Drosophila 12 Genomes Consortium"/>
            <person name="Clark A.G."/>
            <person name="Eisen M.B."/>
            <person name="Smith D.R."/>
            <person name="Bergman C.M."/>
            <person name="Oliver B."/>
            <person name="Markow T.A."/>
            <person name="Kaufman T.C."/>
            <person name="Kellis M."/>
            <person name="Gelbart W."/>
            <person name="Iyer V.N."/>
            <person name="Pollard D.A."/>
            <person name="Sackton T.B."/>
            <person name="Larracuente A.M."/>
            <person name="Singh N.D."/>
            <person name="Abad J.P."/>
            <person name="Abt D.N."/>
            <person name="Adryan B."/>
            <person name="Aguade M."/>
            <person name="Akashi H."/>
            <person name="Anderson W.W."/>
            <person name="Aquadro C.F."/>
            <person name="Ardell D.H."/>
            <person name="Arguello R."/>
            <person name="Artieri C.G."/>
            <person name="Barbash D.A."/>
            <person name="Barker D."/>
            <person name="Barsanti P."/>
            <person name="Batterham P."/>
            <person name="Batzoglou S."/>
            <person name="Begun D."/>
            <person name="Bhutkar A."/>
            <person name="Blanco E."/>
            <person name="Bosak S.A."/>
            <person name="Bradley R.K."/>
            <person name="Brand A.D."/>
            <person name="Brent M.R."/>
            <person name="Brooks A.N."/>
            <person name="Brown R.H."/>
            <person name="Butlin R.K."/>
            <person name="Caggese C."/>
            <person name="Calvi B.R."/>
            <person name="Bernardo de Carvalho A."/>
            <person name="Caspi A."/>
            <person name="Castrezana S."/>
            <person name="Celniker S.E."/>
            <person name="Chang J.L."/>
            <person name="Chapple C."/>
            <person name="Chatterji S."/>
            <person name="Chinwalla A."/>
            <person name="Civetta A."/>
            <person name="Clifton S.W."/>
            <person name="Comeron J.M."/>
            <person name="Costello J.C."/>
            <person name="Coyne J.A."/>
            <person name="Daub J."/>
            <person name="David R.G."/>
            <person name="Delcher A.L."/>
            <person name="Delehaunty K."/>
            <person name="Do C.B."/>
            <person name="Ebling H."/>
            <person name="Edwards K."/>
            <person name="Eickbush T."/>
            <person name="Evans J.D."/>
            <person name="Filipski A."/>
            <person name="Findeiss S."/>
            <person name="Freyhult E."/>
            <person name="Fulton L."/>
            <person name="Fulton R."/>
            <person name="Garcia A.C."/>
            <person name="Gardiner A."/>
            <person name="Garfield D.A."/>
            <person name="Garvin B.E."/>
            <person name="Gibson G."/>
            <person name="Gilbert D."/>
            <person name="Gnerre S."/>
            <person name="Godfrey J."/>
            <person name="Good R."/>
            <person name="Gotea V."/>
            <person name="Gravely B."/>
            <person name="Greenberg A.J."/>
            <person name="Griffiths-Jones S."/>
            <person name="Gross S."/>
            <person name="Guigo R."/>
            <person name="Gustafson E.A."/>
            <person name="Haerty W."/>
            <person name="Hahn M.W."/>
            <person name="Halligan D.L."/>
            <person name="Halpern A.L."/>
            <person name="Halter G.M."/>
            <person name="Han M.V."/>
            <person name="Heger A."/>
            <person name="Hillier L."/>
            <person name="Hinrichs A.S."/>
            <person name="Holmes I."/>
            <person name="Hoskins R.A."/>
            <person name="Hubisz M.J."/>
            <person name="Hultmark D."/>
            <person name="Huntley M.A."/>
            <person name="Jaffe D.B."/>
            <person name="Jagadeeshan S."/>
            <person name="Jeck W.R."/>
            <person name="Johnson J."/>
            <person name="Jones C.D."/>
            <person name="Jordan W.C."/>
            <person name="Karpen G.H."/>
            <person name="Kataoka E."/>
            <person name="Keightley P.D."/>
            <person name="Kheradpour P."/>
            <person name="Kirkness E.F."/>
            <person name="Koerich L.B."/>
            <person name="Kristiansen K."/>
            <person name="Kudrna D."/>
            <person name="Kulathinal R.J."/>
            <person name="Kumar S."/>
            <person name="Kwok R."/>
            <person name="Lander E."/>
            <person name="Langley C.H."/>
            <person name="Lapoint R."/>
            <person name="Lazzaro B.P."/>
            <person name="Lee S.J."/>
            <person name="Levesque L."/>
            <person name="Li R."/>
            <person name="Lin C.F."/>
            <person name="Lin M.F."/>
            <person name="Lindblad-Toh K."/>
            <person name="Llopart A."/>
            <person name="Long M."/>
            <person name="Low L."/>
            <person name="Lozovsky E."/>
            <person name="Lu J."/>
            <person name="Luo M."/>
            <person name="Machado C.A."/>
            <person name="Makalowski W."/>
            <person name="Marzo M."/>
            <person name="Matsuda M."/>
            <person name="Matzkin L."/>
            <person name="McAllister B."/>
            <person name="McBride C.S."/>
            <person name="McKernan B."/>
            <person name="McKernan K."/>
            <person name="Mendez-Lago M."/>
            <person name="Minx P."/>
            <person name="Mollenhauer M.U."/>
            <person name="Montooth K."/>
            <person name="Mount S.M."/>
            <person name="Mu X."/>
            <person name="Myers E."/>
            <person name="Negre B."/>
            <person name="Newfeld S."/>
            <person name="Nielsen R."/>
            <person name="Noor M.A."/>
            <person name="O'Grady P."/>
            <person name="Pachter L."/>
            <person name="Papaceit M."/>
            <person name="Parisi M.J."/>
            <person name="Parisi M."/>
            <person name="Parts L."/>
            <person name="Pedersen J.S."/>
            <person name="Pesole G."/>
            <person name="Phillippy A.M."/>
            <person name="Ponting C.P."/>
            <person name="Pop M."/>
            <person name="Porcelli D."/>
            <person name="Powell J.R."/>
            <person name="Prohaska S."/>
            <person name="Pruitt K."/>
            <person name="Puig M."/>
            <person name="Quesneville H."/>
            <person name="Ram K.R."/>
            <person name="Rand D."/>
            <person name="Rasmussen M.D."/>
            <person name="Reed L.K."/>
            <person name="Reenan R."/>
            <person name="Reily A."/>
            <person name="Remington K.A."/>
            <person name="Rieger T.T."/>
            <person name="Ritchie M.G."/>
            <person name="Robin C."/>
            <person name="Rogers Y.H."/>
            <person name="Rohde C."/>
            <person name="Rozas J."/>
            <person name="Rubenfield M.J."/>
            <person name="Ruiz A."/>
            <person name="Russo S."/>
            <person name="Salzberg S.L."/>
            <person name="Sanchez-Gracia A."/>
            <person name="Saranga D.J."/>
            <person name="Sato H."/>
            <person name="Schaeffer S.W."/>
            <person name="Schatz M.C."/>
            <person name="Schlenke T."/>
            <person name="Schwartz R."/>
            <person name="Segarra C."/>
            <person name="Singh R.S."/>
            <person name="Sirot L."/>
            <person name="Sirota M."/>
            <person name="Sisneros N.B."/>
            <person name="Smith C.D."/>
            <person name="Smith T.F."/>
            <person name="Spieth J."/>
            <person name="Stage D.E."/>
            <person name="Stark A."/>
            <person name="Stephan W."/>
            <person name="Strausberg R.L."/>
            <person name="Strempel S."/>
            <person name="Sturgill D."/>
            <person name="Sutton G."/>
            <person name="Sutton G.G."/>
            <person name="Tao W."/>
            <person name="Teichmann S."/>
            <person name="Tobari Y.N."/>
            <person name="Tomimura Y."/>
            <person name="Tsolas J.M."/>
            <person name="Valente V.L."/>
            <person name="Venter E."/>
            <person name="Venter J.C."/>
            <person name="Vicario S."/>
            <person name="Vieira F.G."/>
            <person name="Vilella A.J."/>
            <person name="Villasante A."/>
            <person name="Walenz B."/>
            <person name="Wang J."/>
            <person name="Wasserman M."/>
            <person name="Watts T."/>
            <person name="Wilson D."/>
            <person name="Wilson R.K."/>
            <person name="Wing R.A."/>
            <person name="Wolfner M.F."/>
            <person name="Wong A."/>
            <person name="Wong G.K."/>
            <person name="Wu C.I."/>
            <person name="Wu G."/>
            <person name="Yamamoto D."/>
            <person name="Yang H.P."/>
            <person name="Yang S.P."/>
            <person name="Yorke J.A."/>
            <person name="Yoshida K."/>
            <person name="Zdobnov E."/>
            <person name="Zhang P."/>
            <person name="Zhang Y."/>
            <person name="Zimin A.V."/>
            <person name="Baldwin J."/>
            <person name="Abdouelleil A."/>
            <person name="Abdulkadir J."/>
            <person name="Abebe A."/>
            <person name="Abera B."/>
            <person name="Abreu J."/>
            <person name="Acer S.C."/>
            <person name="Aftuck L."/>
            <person name="Alexander A."/>
            <person name="An P."/>
            <person name="Anderson E."/>
            <person name="Anderson S."/>
            <person name="Arachi H."/>
            <person name="Azer M."/>
            <person name="Bachantsang P."/>
            <person name="Barry A."/>
            <person name="Bayul T."/>
            <person name="Berlin A."/>
            <person name="Bessette D."/>
            <person name="Bloom T."/>
            <person name="Blye J."/>
            <person name="Boguslavskiy L."/>
            <person name="Bonnet C."/>
            <person name="Boukhgalter B."/>
            <person name="Bourzgui I."/>
            <person name="Brown A."/>
            <person name="Cahill P."/>
            <person name="Channer S."/>
            <person name="Cheshatsang Y."/>
            <person name="Chuda L."/>
            <person name="Citroen M."/>
            <person name="Collymore A."/>
            <person name="Cooke P."/>
            <person name="Costello M."/>
            <person name="D'Aco K."/>
            <person name="Daza R."/>
            <person name="De Haan G."/>
            <person name="DeGray S."/>
            <person name="DeMaso C."/>
            <person name="Dhargay N."/>
            <person name="Dooley K."/>
            <person name="Dooley E."/>
            <person name="Doricent M."/>
            <person name="Dorje P."/>
            <person name="Dorjee K."/>
            <person name="Dupes A."/>
            <person name="Elong R."/>
            <person name="Falk J."/>
            <person name="Farina A."/>
            <person name="Faro S."/>
            <person name="Ferguson D."/>
            <person name="Fisher S."/>
            <person name="Foley C.D."/>
            <person name="Franke A."/>
            <person name="Friedrich D."/>
            <person name="Gadbois L."/>
            <person name="Gearin G."/>
            <person name="Gearin C.R."/>
            <person name="Giannoukos G."/>
            <person name="Goode T."/>
            <person name="Graham J."/>
            <person name="Grandbois E."/>
            <person name="Grewal S."/>
            <person name="Gyaltsen K."/>
            <person name="Hafez N."/>
            <person name="Hagos B."/>
            <person name="Hall J."/>
            <person name="Henson C."/>
            <person name="Hollinger A."/>
            <person name="Honan T."/>
            <person name="Huard M.D."/>
            <person name="Hughes L."/>
            <person name="Hurhula B."/>
            <person name="Husby M.E."/>
            <person name="Kamat A."/>
            <person name="Kanga B."/>
            <person name="Kashin S."/>
            <person name="Khazanovich D."/>
            <person name="Kisner P."/>
            <person name="Lance K."/>
            <person name="Lara M."/>
            <person name="Lee W."/>
            <person name="Lennon N."/>
            <person name="Letendre F."/>
            <person name="LeVine R."/>
            <person name="Lipovsky A."/>
            <person name="Liu X."/>
            <person name="Liu J."/>
            <person name="Liu S."/>
            <person name="Lokyitsang T."/>
            <person name="Lokyitsang Y."/>
            <person name="Lubonja R."/>
            <person name="Lui A."/>
            <person name="MacDonald P."/>
            <person name="Magnisalis V."/>
            <person name="Maru K."/>
            <person name="Matthews C."/>
            <person name="McCusker W."/>
            <person name="McDonough S."/>
            <person name="Mehta T."/>
            <person name="Meldrim J."/>
            <person name="Meneus L."/>
            <person name="Mihai O."/>
            <person name="Mihalev A."/>
            <person name="Mihova T."/>
            <person name="Mittelman R."/>
            <person name="Mlenga V."/>
            <person name="Montmayeur A."/>
            <person name="Mulrain L."/>
            <person name="Navidi A."/>
            <person name="Naylor J."/>
            <person name="Negash T."/>
            <person name="Nguyen T."/>
            <person name="Nguyen N."/>
            <person name="Nicol R."/>
            <person name="Norbu C."/>
            <person name="Norbu N."/>
            <person name="Novod N."/>
            <person name="O'Neill B."/>
            <person name="Osman S."/>
            <person name="Markiewicz E."/>
            <person name="Oyono O.L."/>
            <person name="Patti C."/>
            <person name="Phunkhang P."/>
            <person name="Pierre F."/>
            <person name="Priest M."/>
            <person name="Raghuraman S."/>
            <person name="Rege F."/>
            <person name="Reyes R."/>
            <person name="Rise C."/>
            <person name="Rogov P."/>
            <person name="Ross K."/>
            <person name="Ryan E."/>
            <person name="Settipalli S."/>
            <person name="Shea T."/>
            <person name="Sherpa N."/>
            <person name="Shi L."/>
            <person name="Shih D."/>
            <person name="Sparrow T."/>
            <person name="Spaulding J."/>
            <person name="Stalker J."/>
            <person name="Stange-Thomann N."/>
            <person name="Stavropoulos S."/>
            <person name="Stone C."/>
            <person name="Strader C."/>
            <person name="Tesfaye S."/>
            <person name="Thomson T."/>
            <person name="Thoulutsang Y."/>
            <person name="Thoulutsang D."/>
            <person name="Topham K."/>
            <person name="Topping I."/>
            <person name="Tsamla T."/>
            <person name="Vassiliev H."/>
            <person name="Vo A."/>
            <person name="Wangchuk T."/>
            <person name="Wangdi T."/>
            <person name="Weiand M."/>
            <person name="Wilkinson J."/>
            <person name="Wilson A."/>
            <person name="Yadav S."/>
            <person name="Young G."/>
            <person name="Yu Q."/>
            <person name="Zembek L."/>
            <person name="Zhong D."/>
            <person name="Zimmer A."/>
            <person name="Zwirko Z."/>
            <person name="Jaffe D.B."/>
            <person name="Alvarez P."/>
            <person name="Brockman W."/>
            <person name="Butler J."/>
            <person name="Chin C."/>
            <person name="Gnerre S."/>
            <person name="Grabherr M."/>
            <person name="Kleber M."/>
            <person name="Mauceli E."/>
            <person name="MacCallum I."/>
        </authorList>
    </citation>
    <scope>NUCLEOTIDE SEQUENCE [LARGE SCALE GENOMIC DNA]</scope>
    <source>
        <strain evidence="11">Rob3c / Tucson 14021-0248.25</strain>
    </source>
</reference>
<dbReference type="InterPro" id="IPR036236">
    <property type="entry name" value="Znf_C2H2_sf"/>
</dbReference>
<feature type="compositionally biased region" description="Low complexity" evidence="8">
    <location>
        <begin position="321"/>
        <end position="343"/>
    </location>
</feature>
<feature type="domain" description="C2H2-type" evidence="9">
    <location>
        <begin position="31"/>
        <end position="53"/>
    </location>
</feature>
<comment type="subcellular location">
    <subcellularLocation>
        <location evidence="1">Nucleus</location>
    </subcellularLocation>
</comment>
<dbReference type="HOGENOM" id="CLU_427161_0_0_1"/>
<proteinExistence type="predicted"/>
<keyword evidence="11" id="KW-1185">Reference proteome</keyword>
<keyword evidence="2" id="KW-0479">Metal-binding</keyword>
<feature type="compositionally biased region" description="Polar residues" evidence="8">
    <location>
        <begin position="110"/>
        <end position="124"/>
    </location>
</feature>
<accession>B4IF80</accession>
<dbReference type="GO" id="GO:0008270">
    <property type="term" value="F:zinc ion binding"/>
    <property type="evidence" value="ECO:0007669"/>
    <property type="project" value="UniProtKB-KW"/>
</dbReference>
<keyword evidence="3" id="KW-0677">Repeat</keyword>
<dbReference type="Proteomes" id="UP000001292">
    <property type="component" value="Unassembled WGS sequence"/>
</dbReference>
<evidence type="ECO:0000256" key="4">
    <source>
        <dbReference type="ARBA" id="ARBA00022771"/>
    </source>
</evidence>
<dbReference type="SMART" id="SM00355">
    <property type="entry name" value="ZnF_C2H2"/>
    <property type="match status" value="7"/>
</dbReference>
<feature type="domain" description="C2H2-type" evidence="9">
    <location>
        <begin position="195"/>
        <end position="222"/>
    </location>
</feature>
<evidence type="ECO:0000256" key="1">
    <source>
        <dbReference type="ARBA" id="ARBA00004123"/>
    </source>
</evidence>
<evidence type="ECO:0000313" key="11">
    <source>
        <dbReference type="Proteomes" id="UP000001292"/>
    </source>
</evidence>
<feature type="region of interest" description="Disordered" evidence="8">
    <location>
        <begin position="110"/>
        <end position="175"/>
    </location>
</feature>
<dbReference type="PROSITE" id="PS50157">
    <property type="entry name" value="ZINC_FINGER_C2H2_2"/>
    <property type="match status" value="6"/>
</dbReference>